<dbReference type="Pfam" id="PF04672">
    <property type="entry name" value="Methyltransf_19"/>
    <property type="match status" value="1"/>
</dbReference>
<gene>
    <name evidence="1" type="ORF">JIG36_48870</name>
</gene>
<reference evidence="1 2" key="1">
    <citation type="submission" date="2021-01" db="EMBL/GenBank/DDBJ databases">
        <title>Actinoplanes sp. nov. LDG1-06 isolated from lichen.</title>
        <authorList>
            <person name="Saeng-In P."/>
            <person name="Phongsopitanun W."/>
            <person name="Kanchanasin P."/>
            <person name="Yuki M."/>
            <person name="Kudo T."/>
            <person name="Ohkuma M."/>
            <person name="Tanasupawat S."/>
        </authorList>
    </citation>
    <scope>NUCLEOTIDE SEQUENCE [LARGE SCALE GENOMIC DNA]</scope>
    <source>
        <strain evidence="1 2">LDG1-06</strain>
    </source>
</reference>
<sequence length="268" mass="28960">MSDRPPLDVSVPNAARRYNYLLSGKDNFALDRDSAHRIERFLPAVRVAASQNRKFLHRAVEFLTENGVTQFLDVGAGLPAVVNTHEVAQRINPSARVVYVDNDPIVAAHGRAWLAPPNGVCTAMVEADLRHPATIVNDPDLHAVLDLTKPVGLLLVAVLHYLADGDQPHKVVRQLIDALPVGSWLVVSHGTADLLEPALADGADIVVKQAGIPMALRSRDDIASFLQGLELVDPGLVPVQRWRPGDPVHMVPADTDVGIYGGVACKHE</sequence>
<evidence type="ECO:0000313" key="1">
    <source>
        <dbReference type="EMBL" id="MBM2623436.1"/>
    </source>
</evidence>
<name>A0ABS2AW47_9ACTN</name>
<proteinExistence type="predicted"/>
<dbReference type="SUPFAM" id="SSF53335">
    <property type="entry name" value="S-adenosyl-L-methionine-dependent methyltransferases"/>
    <property type="match status" value="1"/>
</dbReference>
<dbReference type="GO" id="GO:0008168">
    <property type="term" value="F:methyltransferase activity"/>
    <property type="evidence" value="ECO:0007669"/>
    <property type="project" value="UniProtKB-KW"/>
</dbReference>
<protein>
    <submittedName>
        <fullName evidence="1">SAM-dependent methyltransferase</fullName>
    </submittedName>
</protein>
<dbReference type="EMBL" id="JAENHP010000035">
    <property type="protein sequence ID" value="MBM2623436.1"/>
    <property type="molecule type" value="Genomic_DNA"/>
</dbReference>
<dbReference type="InterPro" id="IPR006764">
    <property type="entry name" value="SAM_dep_MeTrfase_SAV2177_type"/>
</dbReference>
<keyword evidence="1" id="KW-0489">Methyltransferase</keyword>
<comment type="caution">
    <text evidence="1">The sequence shown here is derived from an EMBL/GenBank/DDBJ whole genome shotgun (WGS) entry which is preliminary data.</text>
</comment>
<keyword evidence="1" id="KW-0808">Transferase</keyword>
<dbReference type="Gene3D" id="3.40.50.150">
    <property type="entry name" value="Vaccinia Virus protein VP39"/>
    <property type="match status" value="1"/>
</dbReference>
<keyword evidence="2" id="KW-1185">Reference proteome</keyword>
<evidence type="ECO:0000313" key="2">
    <source>
        <dbReference type="Proteomes" id="UP000632138"/>
    </source>
</evidence>
<dbReference type="PIRSF" id="PIRSF017393">
    <property type="entry name" value="MTase_SAV2177"/>
    <property type="match status" value="1"/>
</dbReference>
<dbReference type="InterPro" id="IPR029063">
    <property type="entry name" value="SAM-dependent_MTases_sf"/>
</dbReference>
<accession>A0ABS2AW47</accession>
<organism evidence="1 2">
    <name type="scientific">Paractinoplanes ovalisporus</name>
    <dbReference type="NCBI Taxonomy" id="2810368"/>
    <lineage>
        <taxon>Bacteria</taxon>
        <taxon>Bacillati</taxon>
        <taxon>Actinomycetota</taxon>
        <taxon>Actinomycetes</taxon>
        <taxon>Micromonosporales</taxon>
        <taxon>Micromonosporaceae</taxon>
        <taxon>Paractinoplanes</taxon>
    </lineage>
</organism>
<dbReference type="RefSeq" id="WP_203383784.1">
    <property type="nucleotide sequence ID" value="NZ_JAENHP010000035.1"/>
</dbReference>
<dbReference type="GO" id="GO:0032259">
    <property type="term" value="P:methylation"/>
    <property type="evidence" value="ECO:0007669"/>
    <property type="project" value="UniProtKB-KW"/>
</dbReference>
<dbReference type="Proteomes" id="UP000632138">
    <property type="component" value="Unassembled WGS sequence"/>
</dbReference>